<dbReference type="InterPro" id="IPR020846">
    <property type="entry name" value="MFS_dom"/>
</dbReference>
<keyword evidence="9" id="KW-1185">Reference proteome</keyword>
<comment type="caution">
    <text evidence="8">The sequence shown here is derived from an EMBL/GenBank/DDBJ whole genome shotgun (WGS) entry which is preliminary data.</text>
</comment>
<dbReference type="PROSITE" id="PS50850">
    <property type="entry name" value="MFS"/>
    <property type="match status" value="1"/>
</dbReference>
<feature type="transmembrane region" description="Helical" evidence="6">
    <location>
        <begin position="217"/>
        <end position="240"/>
    </location>
</feature>
<organism evidence="8 9">
    <name type="scientific">Clavelina lepadiformis</name>
    <name type="common">Light-bulb sea squirt</name>
    <name type="synonym">Ascidia lepadiformis</name>
    <dbReference type="NCBI Taxonomy" id="159417"/>
    <lineage>
        <taxon>Eukaryota</taxon>
        <taxon>Metazoa</taxon>
        <taxon>Chordata</taxon>
        <taxon>Tunicata</taxon>
        <taxon>Ascidiacea</taxon>
        <taxon>Aplousobranchia</taxon>
        <taxon>Clavelinidae</taxon>
        <taxon>Clavelina</taxon>
    </lineage>
</organism>
<dbReference type="PANTHER" id="PTHR24064">
    <property type="entry name" value="SOLUTE CARRIER FAMILY 22 MEMBER"/>
    <property type="match status" value="1"/>
</dbReference>
<feature type="transmembrane region" description="Helical" evidence="6">
    <location>
        <begin position="455"/>
        <end position="479"/>
    </location>
</feature>
<keyword evidence="3 6" id="KW-1133">Transmembrane helix</keyword>
<feature type="compositionally biased region" description="Polar residues" evidence="5">
    <location>
        <begin position="574"/>
        <end position="586"/>
    </location>
</feature>
<feature type="domain" description="Major facilitator superfamily (MFS) profile" evidence="7">
    <location>
        <begin position="21"/>
        <end position="543"/>
    </location>
</feature>
<feature type="transmembrane region" description="Helical" evidence="6">
    <location>
        <begin position="252"/>
        <end position="274"/>
    </location>
</feature>
<dbReference type="InterPro" id="IPR036259">
    <property type="entry name" value="MFS_trans_sf"/>
</dbReference>
<dbReference type="Proteomes" id="UP001642483">
    <property type="component" value="Unassembled WGS sequence"/>
</dbReference>
<dbReference type="SUPFAM" id="SSF103473">
    <property type="entry name" value="MFS general substrate transporter"/>
    <property type="match status" value="1"/>
</dbReference>
<evidence type="ECO:0000256" key="3">
    <source>
        <dbReference type="ARBA" id="ARBA00022989"/>
    </source>
</evidence>
<accession>A0ABP0GBU5</accession>
<feature type="transmembrane region" description="Helical" evidence="6">
    <location>
        <begin position="519"/>
        <end position="539"/>
    </location>
</feature>
<feature type="transmembrane region" description="Helical" evidence="6">
    <location>
        <begin position="193"/>
        <end position="211"/>
    </location>
</feature>
<feature type="transmembrane region" description="Helical" evidence="6">
    <location>
        <begin position="161"/>
        <end position="181"/>
    </location>
</feature>
<evidence type="ECO:0000313" key="8">
    <source>
        <dbReference type="EMBL" id="CAK8689095.1"/>
    </source>
</evidence>
<feature type="transmembrane region" description="Helical" evidence="6">
    <location>
        <begin position="402"/>
        <end position="423"/>
    </location>
</feature>
<name>A0ABP0GBU5_CLALP</name>
<evidence type="ECO:0000256" key="6">
    <source>
        <dbReference type="SAM" id="Phobius"/>
    </source>
</evidence>
<dbReference type="InterPro" id="IPR005829">
    <property type="entry name" value="Sugar_transporter_CS"/>
</dbReference>
<feature type="transmembrane region" description="Helical" evidence="6">
    <location>
        <begin position="430"/>
        <end position="449"/>
    </location>
</feature>
<evidence type="ECO:0000256" key="2">
    <source>
        <dbReference type="ARBA" id="ARBA00022692"/>
    </source>
</evidence>
<evidence type="ECO:0000256" key="1">
    <source>
        <dbReference type="ARBA" id="ARBA00004141"/>
    </source>
</evidence>
<comment type="subcellular location">
    <subcellularLocation>
        <location evidence="1">Membrane</location>
        <topology evidence="1">Multi-pass membrane protein</topology>
    </subcellularLocation>
</comment>
<keyword evidence="4 6" id="KW-0472">Membrane</keyword>
<dbReference type="Pfam" id="PF00083">
    <property type="entry name" value="Sugar_tr"/>
    <property type="match status" value="1"/>
</dbReference>
<feature type="transmembrane region" description="Helical" evidence="6">
    <location>
        <begin position="491"/>
        <end position="513"/>
    </location>
</feature>
<dbReference type="EMBL" id="CAWYQH010000108">
    <property type="protein sequence ID" value="CAK8689095.1"/>
    <property type="molecule type" value="Genomic_DNA"/>
</dbReference>
<feature type="region of interest" description="Disordered" evidence="5">
    <location>
        <begin position="562"/>
        <end position="586"/>
    </location>
</feature>
<evidence type="ECO:0000256" key="5">
    <source>
        <dbReference type="SAM" id="MobiDB-lite"/>
    </source>
</evidence>
<keyword evidence="2 6" id="KW-0812">Transmembrane</keyword>
<evidence type="ECO:0000256" key="4">
    <source>
        <dbReference type="ARBA" id="ARBA00023136"/>
    </source>
</evidence>
<feature type="transmembrane region" description="Helical" evidence="6">
    <location>
        <begin position="373"/>
        <end position="390"/>
    </location>
</feature>
<dbReference type="Gene3D" id="1.20.1250.20">
    <property type="entry name" value="MFS general substrate transporter like domains"/>
    <property type="match status" value="1"/>
</dbReference>
<dbReference type="InterPro" id="IPR005828">
    <property type="entry name" value="MFS_sugar_transport-like"/>
</dbReference>
<proteinExistence type="predicted"/>
<sequence>MKTQQDLLLSTAGYGRFQMRITALVVVMGFLLGLGMMMSSVFMIFTPDHRCNLSGFDDDEDLLKRNNSNQQNPQFAENNELQSSKNCSGNATLLYFPVEVGVDGYCQTNKCYMYNWSSITSDLNATTSSPNEIPCDNGWKYFVRNGLLTASMEFNLVCDRLWIAPLVQSSLMIGCIAGSFFGGYISDRYGRRFAILFGWTIVCSSSLMFAVAPVWIFLHILTFGIGFGGTIRANVAMVLMSEITPTKHRYMATTLNVLSFGLGNACLPVVAYLLPNWRHMALFIGTLQLAILFPSFLILENSLSWFLENKLFDKAKKLTEKAAKINKRSSDEKEVKALQEENEDDYETKTERTESSKLYFLDLFRIVFLRKRVVILALAWSAANTLYFGLSINTRNLGGNVYLTYFALAIVETPGTFLAFFLMRKFGGRLIFMILTAGCGLCVVATPFLQTVSHLAMIAANVLGKLLVSGSMTVLYSFTGDVFPTLLRSQAFGLCSSVSRGWNVLVPYLLFLGEIVHPSIPYLVMGTLGIAAAFAVYLLPETKLKPLPDTLEDARQQERLRSSLSCFRPRGKEPNSNPASAESISL</sequence>
<protein>
    <recommendedName>
        <fullName evidence="7">Major facilitator superfamily (MFS) profile domain-containing protein</fullName>
    </recommendedName>
</protein>
<evidence type="ECO:0000313" key="9">
    <source>
        <dbReference type="Proteomes" id="UP001642483"/>
    </source>
</evidence>
<evidence type="ECO:0000259" key="7">
    <source>
        <dbReference type="PROSITE" id="PS50850"/>
    </source>
</evidence>
<gene>
    <name evidence="8" type="ORF">CVLEPA_LOCUS21074</name>
</gene>
<feature type="transmembrane region" description="Helical" evidence="6">
    <location>
        <begin position="21"/>
        <end position="45"/>
    </location>
</feature>
<dbReference type="PROSITE" id="PS00216">
    <property type="entry name" value="SUGAR_TRANSPORT_1"/>
    <property type="match status" value="1"/>
</dbReference>
<reference evidence="8 9" key="1">
    <citation type="submission" date="2024-02" db="EMBL/GenBank/DDBJ databases">
        <authorList>
            <person name="Daric V."/>
            <person name="Darras S."/>
        </authorList>
    </citation>
    <scope>NUCLEOTIDE SEQUENCE [LARGE SCALE GENOMIC DNA]</scope>
</reference>
<feature type="transmembrane region" description="Helical" evidence="6">
    <location>
        <begin position="280"/>
        <end position="299"/>
    </location>
</feature>